<evidence type="ECO:0000313" key="1">
    <source>
        <dbReference type="EMBL" id="MBA0756382.1"/>
    </source>
</evidence>
<comment type="caution">
    <text evidence="1">The sequence shown here is derived from an EMBL/GenBank/DDBJ whole genome shotgun (WGS) entry which is preliminary data.</text>
</comment>
<evidence type="ECO:0000313" key="2">
    <source>
        <dbReference type="Proteomes" id="UP000593579"/>
    </source>
</evidence>
<name>A0A7J9D6P4_GOSGO</name>
<proteinExistence type="predicted"/>
<dbReference type="OrthoDB" id="958371at2759"/>
<dbReference type="Proteomes" id="UP000593579">
    <property type="component" value="Unassembled WGS sequence"/>
</dbReference>
<gene>
    <name evidence="1" type="ORF">Gogos_021278</name>
</gene>
<dbReference type="EMBL" id="JABEZY010274452">
    <property type="protein sequence ID" value="MBA0756382.1"/>
    <property type="molecule type" value="Genomic_DNA"/>
</dbReference>
<sequence>MKMSNRELIGWYPMIFYTDAKTSTRSLCWEF</sequence>
<feature type="non-terminal residue" evidence="1">
    <location>
        <position position="31"/>
    </location>
</feature>
<organism evidence="1 2">
    <name type="scientific">Gossypium gossypioides</name>
    <name type="common">Mexican cotton</name>
    <name type="synonym">Selera gossypioides</name>
    <dbReference type="NCBI Taxonomy" id="34282"/>
    <lineage>
        <taxon>Eukaryota</taxon>
        <taxon>Viridiplantae</taxon>
        <taxon>Streptophyta</taxon>
        <taxon>Embryophyta</taxon>
        <taxon>Tracheophyta</taxon>
        <taxon>Spermatophyta</taxon>
        <taxon>Magnoliopsida</taxon>
        <taxon>eudicotyledons</taxon>
        <taxon>Gunneridae</taxon>
        <taxon>Pentapetalae</taxon>
        <taxon>rosids</taxon>
        <taxon>malvids</taxon>
        <taxon>Malvales</taxon>
        <taxon>Malvaceae</taxon>
        <taxon>Malvoideae</taxon>
        <taxon>Gossypium</taxon>
    </lineage>
</organism>
<reference evidence="1 2" key="1">
    <citation type="journal article" date="2019" name="Genome Biol. Evol.">
        <title>Insights into the evolution of the New World diploid cottons (Gossypium, subgenus Houzingenia) based on genome sequencing.</title>
        <authorList>
            <person name="Grover C.E."/>
            <person name="Arick M.A. 2nd"/>
            <person name="Thrash A."/>
            <person name="Conover J.L."/>
            <person name="Sanders W.S."/>
            <person name="Peterson D.G."/>
            <person name="Frelichowski J.E."/>
            <person name="Scheffler J.A."/>
            <person name="Scheffler B.E."/>
            <person name="Wendel J.F."/>
        </authorList>
    </citation>
    <scope>NUCLEOTIDE SEQUENCE [LARGE SCALE GENOMIC DNA]</scope>
    <source>
        <strain evidence="1">5</strain>
        <tissue evidence="1">Leaf</tissue>
    </source>
</reference>
<dbReference type="AlphaFoldDB" id="A0A7J9D6P4"/>
<keyword evidence="2" id="KW-1185">Reference proteome</keyword>
<protein>
    <submittedName>
        <fullName evidence="1">Uncharacterized protein</fullName>
    </submittedName>
</protein>
<accession>A0A7J9D6P4</accession>